<evidence type="ECO:0000256" key="2">
    <source>
        <dbReference type="SAM" id="Phobius"/>
    </source>
</evidence>
<keyword evidence="2" id="KW-0472">Membrane</keyword>
<dbReference type="GO" id="GO:0030660">
    <property type="term" value="C:Golgi-associated vesicle membrane"/>
    <property type="evidence" value="ECO:0007669"/>
    <property type="project" value="TreeGrafter"/>
</dbReference>
<accession>A0A915K0I6</accession>
<feature type="domain" description="Tim10-like" evidence="3">
    <location>
        <begin position="180"/>
        <end position="234"/>
    </location>
</feature>
<organism evidence="4 5">
    <name type="scientific">Romanomermis culicivorax</name>
    <name type="common">Nematode worm</name>
    <dbReference type="NCBI Taxonomy" id="13658"/>
    <lineage>
        <taxon>Eukaryota</taxon>
        <taxon>Metazoa</taxon>
        <taxon>Ecdysozoa</taxon>
        <taxon>Nematoda</taxon>
        <taxon>Enoplea</taxon>
        <taxon>Dorylaimia</taxon>
        <taxon>Mermithida</taxon>
        <taxon>Mermithoidea</taxon>
        <taxon>Mermithidae</taxon>
        <taxon>Romanomermis</taxon>
    </lineage>
</organism>
<dbReference type="GO" id="GO:0098553">
    <property type="term" value="C:lumenal side of endoplasmic reticulum membrane"/>
    <property type="evidence" value="ECO:0007669"/>
    <property type="project" value="TreeGrafter"/>
</dbReference>
<name>A0A915K0I6_ROMCU</name>
<dbReference type="Proteomes" id="UP000887565">
    <property type="component" value="Unplaced"/>
</dbReference>
<sequence length="240" mass="26706">MVEAATGRPCDNSDYTPGPPDRSKERIPVVFWIPDFLDPMISCYNLTTDVQYPTGMLGFGDVLVPGLLIGFNCAFDLTWKVKYHVYFCVAIVGYTVGLMLTDAALILTSKAQPALPKNLTDPDQSTRQNLEPDQNPVTLALPEDVPIKCKEMELDLSAFNALPESEKQKKLSEIQSMVVAQNAMRMINIVTKKCVERCIVKPGKSLDSSDQKCLGNCSDRFFDVVNLVTRTYQEQLQKTG</sequence>
<dbReference type="WBParaSite" id="nRc.2.0.1.t32187-RA">
    <property type="protein sequence ID" value="nRc.2.0.1.t32187-RA"/>
    <property type="gene ID" value="nRc.2.0.1.g32187"/>
</dbReference>
<dbReference type="PANTHER" id="PTHR12174:SF103">
    <property type="entry name" value="INTRAMEMBRANE PROTEASE (IMPAS) FAMILY"/>
    <property type="match status" value="1"/>
</dbReference>
<feature type="transmembrane region" description="Helical" evidence="2">
    <location>
        <begin position="84"/>
        <end position="107"/>
    </location>
</feature>
<dbReference type="PANTHER" id="PTHR12174">
    <property type="entry name" value="SIGNAL PEPTIDE PEPTIDASE"/>
    <property type="match status" value="1"/>
</dbReference>
<evidence type="ECO:0000256" key="1">
    <source>
        <dbReference type="SAM" id="MobiDB-lite"/>
    </source>
</evidence>
<keyword evidence="2" id="KW-1133">Transmembrane helix</keyword>
<dbReference type="GO" id="GO:0042500">
    <property type="term" value="F:aspartic endopeptidase activity, intramembrane cleaving"/>
    <property type="evidence" value="ECO:0007669"/>
    <property type="project" value="InterPro"/>
</dbReference>
<evidence type="ECO:0000259" key="3">
    <source>
        <dbReference type="Pfam" id="PF02953"/>
    </source>
</evidence>
<dbReference type="Pfam" id="PF04258">
    <property type="entry name" value="Peptidase_A22B"/>
    <property type="match status" value="1"/>
</dbReference>
<feature type="region of interest" description="Disordered" evidence="1">
    <location>
        <begin position="116"/>
        <end position="135"/>
    </location>
</feature>
<evidence type="ECO:0000313" key="5">
    <source>
        <dbReference type="WBParaSite" id="nRc.2.0.1.t32187-RA"/>
    </source>
</evidence>
<dbReference type="InterPro" id="IPR035427">
    <property type="entry name" value="Tim10-like_dom_sf"/>
</dbReference>
<feature type="compositionally biased region" description="Polar residues" evidence="1">
    <location>
        <begin position="121"/>
        <end position="135"/>
    </location>
</feature>
<dbReference type="Pfam" id="PF02953">
    <property type="entry name" value="zf-Tim10_DDP"/>
    <property type="match status" value="1"/>
</dbReference>
<evidence type="ECO:0000313" key="4">
    <source>
        <dbReference type="Proteomes" id="UP000887565"/>
    </source>
</evidence>
<dbReference type="InterPro" id="IPR007369">
    <property type="entry name" value="Peptidase_A22B_SPP"/>
</dbReference>
<dbReference type="GO" id="GO:0005765">
    <property type="term" value="C:lysosomal membrane"/>
    <property type="evidence" value="ECO:0007669"/>
    <property type="project" value="TreeGrafter"/>
</dbReference>
<dbReference type="AlphaFoldDB" id="A0A915K0I6"/>
<dbReference type="SUPFAM" id="SSF144122">
    <property type="entry name" value="Tim10-like"/>
    <property type="match status" value="1"/>
</dbReference>
<protein>
    <submittedName>
        <fullName evidence="5">Tim10-like domain-containing protein</fullName>
    </submittedName>
</protein>
<dbReference type="InterPro" id="IPR004217">
    <property type="entry name" value="Tim10-like"/>
</dbReference>
<keyword evidence="2" id="KW-0812">Transmembrane</keyword>
<proteinExistence type="predicted"/>
<keyword evidence="4" id="KW-1185">Reference proteome</keyword>
<reference evidence="5" key="1">
    <citation type="submission" date="2022-11" db="UniProtKB">
        <authorList>
            <consortium name="WormBaseParasite"/>
        </authorList>
    </citation>
    <scope>IDENTIFICATION</scope>
</reference>
<feature type="region of interest" description="Disordered" evidence="1">
    <location>
        <begin position="1"/>
        <end position="22"/>
    </location>
</feature>
<dbReference type="GO" id="GO:0033619">
    <property type="term" value="P:membrane protein proteolysis"/>
    <property type="evidence" value="ECO:0007669"/>
    <property type="project" value="TreeGrafter"/>
</dbReference>
<dbReference type="GO" id="GO:0098554">
    <property type="term" value="C:cytoplasmic side of endoplasmic reticulum membrane"/>
    <property type="evidence" value="ECO:0007669"/>
    <property type="project" value="TreeGrafter"/>
</dbReference>
<dbReference type="Gene3D" id="1.10.287.810">
    <property type="entry name" value="Mitochondrial import inner membrane translocase subunit tim13 like domains"/>
    <property type="match status" value="1"/>
</dbReference>